<keyword evidence="2" id="KW-1185">Reference proteome</keyword>
<proteinExistence type="predicted"/>
<dbReference type="Proteomes" id="UP000245081">
    <property type="component" value="Unassembled WGS sequence"/>
</dbReference>
<name>A0A2R5FCD7_9PROT</name>
<dbReference type="EMBL" id="BDOQ01000022">
    <property type="protein sequence ID" value="GBG15882.1"/>
    <property type="molecule type" value="Genomic_DNA"/>
</dbReference>
<organism evidence="1 2">
    <name type="scientific">Novimethylophilus kurashikiensis</name>
    <dbReference type="NCBI Taxonomy" id="1825523"/>
    <lineage>
        <taxon>Bacteria</taxon>
        <taxon>Pseudomonadati</taxon>
        <taxon>Pseudomonadota</taxon>
        <taxon>Betaproteobacteria</taxon>
        <taxon>Nitrosomonadales</taxon>
        <taxon>Methylophilaceae</taxon>
        <taxon>Novimethylophilus</taxon>
    </lineage>
</organism>
<gene>
    <name evidence="1" type="ORF">NMK_3500</name>
</gene>
<accession>A0A2R5FCD7</accession>
<reference evidence="1 2" key="1">
    <citation type="journal article" date="2018" name="Environ. Microbiol.">
        <title>Isolation and genomic characterization of Novimethylophilus kurashikiensis gen. nov. sp. nov., a new lanthanide-dependent methylotrophic species of Methylophilaceae.</title>
        <authorList>
            <person name="Lv H."/>
            <person name="Sahin N."/>
            <person name="Tani A."/>
        </authorList>
    </citation>
    <scope>NUCLEOTIDE SEQUENCE [LARGE SCALE GENOMIC DNA]</scope>
    <source>
        <strain evidence="1 2">La2-4</strain>
    </source>
</reference>
<comment type="caution">
    <text evidence="1">The sequence shown here is derived from an EMBL/GenBank/DDBJ whole genome shotgun (WGS) entry which is preliminary data.</text>
</comment>
<evidence type="ECO:0000313" key="1">
    <source>
        <dbReference type="EMBL" id="GBG15882.1"/>
    </source>
</evidence>
<evidence type="ECO:0000313" key="2">
    <source>
        <dbReference type="Proteomes" id="UP000245081"/>
    </source>
</evidence>
<dbReference type="AlphaFoldDB" id="A0A2R5FCD7"/>
<sequence length="90" mass="9836">MVDRYLPRMPPDADSIAQSFGLRLMGTLASSGMARLATMNSGESMFELSPGDPYAVSVRKLAEHILGHAAGSGKRTLSLLKRWLFLRQEA</sequence>
<protein>
    <submittedName>
        <fullName evidence="1">XRE family transcriptional regulator</fullName>
    </submittedName>
</protein>